<protein>
    <submittedName>
        <fullName evidence="2">M15 family metallopeptidase</fullName>
    </submittedName>
</protein>
<keyword evidence="3" id="KW-1185">Reference proteome</keyword>
<reference evidence="2 3" key="1">
    <citation type="submission" date="2020-08" db="EMBL/GenBank/DDBJ databases">
        <title>A Genomic Blueprint of the Chicken Gut Microbiome.</title>
        <authorList>
            <person name="Gilroy R."/>
            <person name="Ravi A."/>
            <person name="Getino M."/>
            <person name="Pursley I."/>
            <person name="Horton D.L."/>
            <person name="Alikhan N.-F."/>
            <person name="Baker D."/>
            <person name="Gharbi K."/>
            <person name="Hall N."/>
            <person name="Watson M."/>
            <person name="Adriaenssens E.M."/>
            <person name="Foster-Nyarko E."/>
            <person name="Jarju S."/>
            <person name="Secka A."/>
            <person name="Antonio M."/>
            <person name="Oren A."/>
            <person name="Chaudhuri R."/>
            <person name="La Ragione R.M."/>
            <person name="Hildebrand F."/>
            <person name="Pallen M.J."/>
        </authorList>
    </citation>
    <scope>NUCLEOTIDE SEQUENCE [LARGE SCALE GENOMIC DNA]</scope>
    <source>
        <strain evidence="2 3">Sa2BUA9</strain>
    </source>
</reference>
<proteinExistence type="predicted"/>
<dbReference type="InterPro" id="IPR052179">
    <property type="entry name" value="DD-CPase-like"/>
</dbReference>
<dbReference type="InterPro" id="IPR058193">
    <property type="entry name" value="VanY/YodJ_core_dom"/>
</dbReference>
<dbReference type="PANTHER" id="PTHR34385:SF1">
    <property type="entry name" value="PEPTIDOGLYCAN L-ALANYL-D-GLUTAMATE ENDOPEPTIDASE CWLK"/>
    <property type="match status" value="1"/>
</dbReference>
<name>A0ABR8RCU9_9BACI</name>
<dbReference type="Pfam" id="PF02557">
    <property type="entry name" value="VanY"/>
    <property type="match status" value="1"/>
</dbReference>
<gene>
    <name evidence="2" type="ORF">H9650_16010</name>
</gene>
<dbReference type="InterPro" id="IPR009045">
    <property type="entry name" value="Zn_M74/Hedgehog-like"/>
</dbReference>
<comment type="caution">
    <text evidence="2">The sequence shown here is derived from an EMBL/GenBank/DDBJ whole genome shotgun (WGS) entry which is preliminary data.</text>
</comment>
<dbReference type="Proteomes" id="UP000640786">
    <property type="component" value="Unassembled WGS sequence"/>
</dbReference>
<feature type="domain" description="D-alanyl-D-alanine carboxypeptidase-like core" evidence="1">
    <location>
        <begin position="75"/>
        <end position="189"/>
    </location>
</feature>
<evidence type="ECO:0000313" key="3">
    <source>
        <dbReference type="Proteomes" id="UP000640786"/>
    </source>
</evidence>
<evidence type="ECO:0000313" key="2">
    <source>
        <dbReference type="EMBL" id="MBD7945617.1"/>
    </source>
</evidence>
<dbReference type="PANTHER" id="PTHR34385">
    <property type="entry name" value="D-ALANYL-D-ALANINE CARBOXYPEPTIDASE"/>
    <property type="match status" value="1"/>
</dbReference>
<dbReference type="CDD" id="cd14852">
    <property type="entry name" value="LD-carboxypeptidase"/>
    <property type="match status" value="1"/>
</dbReference>
<dbReference type="SUPFAM" id="SSF55166">
    <property type="entry name" value="Hedgehog/DD-peptidase"/>
    <property type="match status" value="1"/>
</dbReference>
<dbReference type="Gene3D" id="3.30.200.180">
    <property type="match status" value="1"/>
</dbReference>
<accession>A0ABR8RCU9</accession>
<sequence>MKKILVAIVLIIIGFPFFLKNSPALEQEIPLHNESVHNGELILVNKETKLQQDPTNLAVIPSNLASNVVVDSEYLLEKKVIEPLQKMFEQAANDGIHHFKINSAYRSGNLQQQLYEENGASYALPTGYSEHQSGLSLDIGSTQGTMEKTLEGEWLAKNAADYGFILRYPKNKVDVTGIAFEPWHFRYVGLPHSVMMEKKNFALEEYLLFLKEKRHYKKQIKGITYYVQYVENMEVAHIPNTDQVNISGDNHTGYIITSVIN</sequence>
<dbReference type="EMBL" id="JACSQO010000009">
    <property type="protein sequence ID" value="MBD7945617.1"/>
    <property type="molecule type" value="Genomic_DNA"/>
</dbReference>
<organism evidence="2 3">
    <name type="scientific">Psychrobacillus faecigallinarum</name>
    <dbReference type="NCBI Taxonomy" id="2762235"/>
    <lineage>
        <taxon>Bacteria</taxon>
        <taxon>Bacillati</taxon>
        <taxon>Bacillota</taxon>
        <taxon>Bacilli</taxon>
        <taxon>Bacillales</taxon>
        <taxon>Bacillaceae</taxon>
        <taxon>Psychrobacillus</taxon>
    </lineage>
</organism>
<dbReference type="InterPro" id="IPR003709">
    <property type="entry name" value="VanY-like_core_dom"/>
</dbReference>
<dbReference type="Gene3D" id="3.30.1380.10">
    <property type="match status" value="1"/>
</dbReference>
<evidence type="ECO:0000259" key="1">
    <source>
        <dbReference type="Pfam" id="PF02557"/>
    </source>
</evidence>
<dbReference type="RefSeq" id="WP_144539043.1">
    <property type="nucleotide sequence ID" value="NZ_JACSQO010000009.1"/>
</dbReference>